<gene>
    <name evidence="2" type="ORF">CEPIT_LOCUS20137</name>
</gene>
<dbReference type="AlphaFoldDB" id="A0AAV0DYN5"/>
<proteinExistence type="predicted"/>
<protein>
    <submittedName>
        <fullName evidence="2">Uncharacterized protein</fullName>
    </submittedName>
</protein>
<dbReference type="EMBL" id="CAMAPF010000201">
    <property type="protein sequence ID" value="CAH9113003.1"/>
    <property type="molecule type" value="Genomic_DNA"/>
</dbReference>
<accession>A0AAV0DYN5</accession>
<evidence type="ECO:0000256" key="1">
    <source>
        <dbReference type="SAM" id="SignalP"/>
    </source>
</evidence>
<dbReference type="Proteomes" id="UP001152523">
    <property type="component" value="Unassembled WGS sequence"/>
</dbReference>
<sequence>MEVLLIDLGLLLVGVNRELCLGCAWNYGRGFSNRNHFQKLSTDVNILIRIFTPNNPGSYVPAIEDLGMKEPNSRFAFEAHNQMLLRINIDFFSQLGTHLTCLCSTIFLKKWLITSPY</sequence>
<evidence type="ECO:0000313" key="2">
    <source>
        <dbReference type="EMBL" id="CAH9113003.1"/>
    </source>
</evidence>
<feature type="signal peptide" evidence="1">
    <location>
        <begin position="1"/>
        <end position="17"/>
    </location>
</feature>
<organism evidence="2 3">
    <name type="scientific">Cuscuta epithymum</name>
    <dbReference type="NCBI Taxonomy" id="186058"/>
    <lineage>
        <taxon>Eukaryota</taxon>
        <taxon>Viridiplantae</taxon>
        <taxon>Streptophyta</taxon>
        <taxon>Embryophyta</taxon>
        <taxon>Tracheophyta</taxon>
        <taxon>Spermatophyta</taxon>
        <taxon>Magnoliopsida</taxon>
        <taxon>eudicotyledons</taxon>
        <taxon>Gunneridae</taxon>
        <taxon>Pentapetalae</taxon>
        <taxon>asterids</taxon>
        <taxon>lamiids</taxon>
        <taxon>Solanales</taxon>
        <taxon>Convolvulaceae</taxon>
        <taxon>Cuscuteae</taxon>
        <taxon>Cuscuta</taxon>
        <taxon>Cuscuta subgen. Cuscuta</taxon>
    </lineage>
</organism>
<evidence type="ECO:0000313" key="3">
    <source>
        <dbReference type="Proteomes" id="UP001152523"/>
    </source>
</evidence>
<keyword evidence="1" id="KW-0732">Signal</keyword>
<comment type="caution">
    <text evidence="2">The sequence shown here is derived from an EMBL/GenBank/DDBJ whole genome shotgun (WGS) entry which is preliminary data.</text>
</comment>
<feature type="chain" id="PRO_5043953522" evidence="1">
    <location>
        <begin position="18"/>
        <end position="117"/>
    </location>
</feature>
<reference evidence="2" key="1">
    <citation type="submission" date="2022-07" db="EMBL/GenBank/DDBJ databases">
        <authorList>
            <person name="Macas J."/>
            <person name="Novak P."/>
            <person name="Neumann P."/>
        </authorList>
    </citation>
    <scope>NUCLEOTIDE SEQUENCE</scope>
</reference>
<name>A0AAV0DYN5_9ASTE</name>
<keyword evidence="3" id="KW-1185">Reference proteome</keyword>